<sequence>MATILLWLLFLLISFSSSPAFAEELTLVVGQSTALLVIPKVPVSNSPGSKPGVNVVAERVHVYGLSRMKNLKRFSHSVLVKVSRLNSSLRQPNVEVCFHRNLSLGIGMCPQNQWQNLPKDPWARKISPFDHKLLDIRMASSSRETLEVTIEEEFSAYRMVLLVLGSVLIMLAPMLSESLVFYYSSAMATGIILVILIILFQGMKLLPTGQRSSLALFIYSSVVGIGSFLLRYLPRLFRTMLSEIGISEDMYYPLAIFFLLFISLAGAWLGFWAVRKLILTEDGSIDTTVSHFVAWSIWILGAVMILQCSLDPLLAAEALVSAIFVTSVLRRATRPRLLRRLYRKLGGRGHQKLRKSDLCLADGNKYVEHINDFHYYRSEDVLPSPQSRWTTQVSRCSAAKGSDKKPLPPYERDNFYSTYHKTPERRKYSDDELKAISKEYTKKGLEELVSSPEFSKWAVAHAERITLAPIEKERSHAGGWRRWFSWFR</sequence>
<protein>
    <submittedName>
        <fullName evidence="10">Uncharacterized protein</fullName>
    </submittedName>
</protein>
<reference evidence="10" key="1">
    <citation type="journal article" date="2013" name="J. Plant Res.">
        <title>Effect of fungi and light on seed germination of three Opuntia species from semiarid lands of central Mexico.</title>
        <authorList>
            <person name="Delgado-Sanchez P."/>
            <person name="Jimenez-Bremont J.F."/>
            <person name="Guerrero-Gonzalez Mde L."/>
            <person name="Flores J."/>
        </authorList>
    </citation>
    <scope>NUCLEOTIDE SEQUENCE</scope>
    <source>
        <tissue evidence="10">Cladode</tissue>
    </source>
</reference>
<keyword evidence="5 8" id="KW-1133">Transmembrane helix</keyword>
<keyword evidence="6 8" id="KW-0472">Membrane</keyword>
<dbReference type="GO" id="GO:0005637">
    <property type="term" value="C:nuclear inner membrane"/>
    <property type="evidence" value="ECO:0007669"/>
    <property type="project" value="UniProtKB-SubCell"/>
</dbReference>
<evidence type="ECO:0000256" key="1">
    <source>
        <dbReference type="ARBA" id="ARBA00004575"/>
    </source>
</evidence>
<evidence type="ECO:0000256" key="8">
    <source>
        <dbReference type="SAM" id="Phobius"/>
    </source>
</evidence>
<accession>A0A7C9CQH4</accession>
<evidence type="ECO:0000256" key="3">
    <source>
        <dbReference type="ARBA" id="ARBA00022692"/>
    </source>
</evidence>
<feature type="transmembrane region" description="Helical" evidence="8">
    <location>
        <begin position="179"/>
        <end position="200"/>
    </location>
</feature>
<evidence type="ECO:0000256" key="5">
    <source>
        <dbReference type="ARBA" id="ARBA00022989"/>
    </source>
</evidence>
<proteinExistence type="inferred from homology"/>
<evidence type="ECO:0000256" key="7">
    <source>
        <dbReference type="ARBA" id="ARBA00023242"/>
    </source>
</evidence>
<dbReference type="PANTHER" id="PTHR31587:SF4">
    <property type="entry name" value="TRANSMEMBRANE PROTEIN (DUF2215)"/>
    <property type="match status" value="1"/>
</dbReference>
<dbReference type="AlphaFoldDB" id="A0A7C9CQH4"/>
<comment type="subcellular location">
    <subcellularLocation>
        <location evidence="1">Nucleus inner membrane</location>
        <topology evidence="1">Multi-pass membrane protein</topology>
        <orientation evidence="1">Nucleoplasmic side</orientation>
    </subcellularLocation>
</comment>
<feature type="signal peptide" evidence="9">
    <location>
        <begin position="1"/>
        <end position="22"/>
    </location>
</feature>
<feature type="transmembrane region" description="Helical" evidence="8">
    <location>
        <begin position="212"/>
        <end position="230"/>
    </location>
</feature>
<evidence type="ECO:0000256" key="6">
    <source>
        <dbReference type="ARBA" id="ARBA00023136"/>
    </source>
</evidence>
<dbReference type="InterPro" id="IPR019358">
    <property type="entry name" value="NEMP_fam"/>
</dbReference>
<evidence type="ECO:0000256" key="9">
    <source>
        <dbReference type="SAM" id="SignalP"/>
    </source>
</evidence>
<reference evidence="10" key="2">
    <citation type="submission" date="2020-07" db="EMBL/GenBank/DDBJ databases">
        <authorList>
            <person name="Vera ALvarez R."/>
            <person name="Arias-Moreno D.M."/>
            <person name="Jimenez-Jacinto V."/>
            <person name="Jimenez-Bremont J.F."/>
            <person name="Swaminathan K."/>
            <person name="Moose S.P."/>
            <person name="Guerrero-Gonzalez M.L."/>
            <person name="Marino-Ramirez L."/>
            <person name="Landsman D."/>
            <person name="Rodriguez-Kessler M."/>
            <person name="Delgado-Sanchez P."/>
        </authorList>
    </citation>
    <scope>NUCLEOTIDE SEQUENCE</scope>
    <source>
        <tissue evidence="10">Cladode</tissue>
    </source>
</reference>
<name>A0A7C9CQH4_OPUST</name>
<organism evidence="10">
    <name type="scientific">Opuntia streptacantha</name>
    <name type="common">Prickly pear cactus</name>
    <name type="synonym">Opuntia cardona</name>
    <dbReference type="NCBI Taxonomy" id="393608"/>
    <lineage>
        <taxon>Eukaryota</taxon>
        <taxon>Viridiplantae</taxon>
        <taxon>Streptophyta</taxon>
        <taxon>Embryophyta</taxon>
        <taxon>Tracheophyta</taxon>
        <taxon>Spermatophyta</taxon>
        <taxon>Magnoliopsida</taxon>
        <taxon>eudicotyledons</taxon>
        <taxon>Gunneridae</taxon>
        <taxon>Pentapetalae</taxon>
        <taxon>Caryophyllales</taxon>
        <taxon>Cactineae</taxon>
        <taxon>Cactaceae</taxon>
        <taxon>Opuntioideae</taxon>
        <taxon>Opuntia</taxon>
    </lineage>
</organism>
<evidence type="ECO:0000313" key="10">
    <source>
        <dbReference type="EMBL" id="MBA4621184.1"/>
    </source>
</evidence>
<evidence type="ECO:0000256" key="2">
    <source>
        <dbReference type="ARBA" id="ARBA00005748"/>
    </source>
</evidence>
<feature type="transmembrane region" description="Helical" evidence="8">
    <location>
        <begin position="251"/>
        <end position="273"/>
    </location>
</feature>
<evidence type="ECO:0000256" key="4">
    <source>
        <dbReference type="ARBA" id="ARBA00022729"/>
    </source>
</evidence>
<dbReference type="PANTHER" id="PTHR31587">
    <property type="entry name" value="TRANSMEMBRANE PROTEIN (DUF2215)"/>
    <property type="match status" value="1"/>
</dbReference>
<dbReference type="Pfam" id="PF10225">
    <property type="entry name" value="NEMP"/>
    <property type="match status" value="1"/>
</dbReference>
<feature type="transmembrane region" description="Helical" evidence="8">
    <location>
        <begin position="293"/>
        <end position="326"/>
    </location>
</feature>
<feature type="chain" id="PRO_5028138007" evidence="9">
    <location>
        <begin position="23"/>
        <end position="488"/>
    </location>
</feature>
<dbReference type="EMBL" id="GISG01033213">
    <property type="protein sequence ID" value="MBA4621184.1"/>
    <property type="molecule type" value="Transcribed_RNA"/>
</dbReference>
<keyword evidence="7" id="KW-0539">Nucleus</keyword>
<keyword evidence="3 8" id="KW-0812">Transmembrane</keyword>
<comment type="similarity">
    <text evidence="2">Belongs to the NEMP family.</text>
</comment>
<keyword evidence="4 9" id="KW-0732">Signal</keyword>